<dbReference type="InterPro" id="IPR003660">
    <property type="entry name" value="HAMP_dom"/>
</dbReference>
<evidence type="ECO:0000256" key="1">
    <source>
        <dbReference type="ARBA" id="ARBA00000085"/>
    </source>
</evidence>
<evidence type="ECO:0000259" key="13">
    <source>
        <dbReference type="PROSITE" id="PS50109"/>
    </source>
</evidence>
<evidence type="ECO:0000256" key="10">
    <source>
        <dbReference type="ARBA" id="ARBA00023012"/>
    </source>
</evidence>
<dbReference type="Gene3D" id="6.10.340.10">
    <property type="match status" value="1"/>
</dbReference>
<dbReference type="RefSeq" id="WP_096828924.1">
    <property type="nucleotide sequence ID" value="NZ_NXIB02000065.1"/>
</dbReference>
<evidence type="ECO:0000256" key="6">
    <source>
        <dbReference type="ARBA" id="ARBA00022679"/>
    </source>
</evidence>
<dbReference type="SMART" id="SM00304">
    <property type="entry name" value="HAMP"/>
    <property type="match status" value="1"/>
</dbReference>
<dbReference type="SUPFAM" id="SSF103190">
    <property type="entry name" value="Sensory domain-like"/>
    <property type="match status" value="1"/>
</dbReference>
<feature type="domain" description="Histidine kinase" evidence="13">
    <location>
        <begin position="505"/>
        <end position="758"/>
    </location>
</feature>
<comment type="catalytic activity">
    <reaction evidence="1">
        <text>ATP + protein L-histidine = ADP + protein N-phospho-L-histidine.</text>
        <dbReference type="EC" id="2.7.13.3"/>
    </reaction>
</comment>
<dbReference type="Gene3D" id="3.30.565.10">
    <property type="entry name" value="Histidine kinase-like ATPase, C-terminal domain"/>
    <property type="match status" value="1"/>
</dbReference>
<protein>
    <recommendedName>
        <fullName evidence="3">histidine kinase</fullName>
        <ecNumber evidence="3">2.7.13.3</ecNumber>
    </recommendedName>
</protein>
<dbReference type="CDD" id="cd06225">
    <property type="entry name" value="HAMP"/>
    <property type="match status" value="1"/>
</dbReference>
<dbReference type="InterPro" id="IPR033463">
    <property type="entry name" value="sCache_3"/>
</dbReference>
<dbReference type="PROSITE" id="PS50885">
    <property type="entry name" value="HAMP"/>
    <property type="match status" value="1"/>
</dbReference>
<dbReference type="PANTHER" id="PTHR43065:SF50">
    <property type="entry name" value="HISTIDINE KINASE"/>
    <property type="match status" value="1"/>
</dbReference>
<name>A0A2G4F021_9CYAN</name>
<gene>
    <name evidence="15" type="ORF">CP500_012630</name>
</gene>
<dbReference type="CDD" id="cd00082">
    <property type="entry name" value="HisKA"/>
    <property type="match status" value="1"/>
</dbReference>
<feature type="transmembrane region" description="Helical" evidence="12">
    <location>
        <begin position="16"/>
        <end position="36"/>
    </location>
</feature>
<proteinExistence type="predicted"/>
<dbReference type="SUPFAM" id="SSF158472">
    <property type="entry name" value="HAMP domain-like"/>
    <property type="match status" value="1"/>
</dbReference>
<keyword evidence="7 12" id="KW-0812">Transmembrane</keyword>
<dbReference type="InterPro" id="IPR036097">
    <property type="entry name" value="HisK_dim/P_sf"/>
</dbReference>
<keyword evidence="4" id="KW-1003">Cell membrane</keyword>
<dbReference type="Pfam" id="PF00672">
    <property type="entry name" value="HAMP"/>
    <property type="match status" value="1"/>
</dbReference>
<dbReference type="GO" id="GO:0000155">
    <property type="term" value="F:phosphorelay sensor kinase activity"/>
    <property type="evidence" value="ECO:0007669"/>
    <property type="project" value="InterPro"/>
</dbReference>
<keyword evidence="16" id="KW-1185">Reference proteome</keyword>
<feature type="transmembrane region" description="Helical" evidence="12">
    <location>
        <begin position="374"/>
        <end position="395"/>
    </location>
</feature>
<evidence type="ECO:0000256" key="7">
    <source>
        <dbReference type="ARBA" id="ARBA00022692"/>
    </source>
</evidence>
<evidence type="ECO:0000256" key="12">
    <source>
        <dbReference type="SAM" id="Phobius"/>
    </source>
</evidence>
<dbReference type="PROSITE" id="PS50109">
    <property type="entry name" value="HIS_KIN"/>
    <property type="match status" value="1"/>
</dbReference>
<dbReference type="PRINTS" id="PR00344">
    <property type="entry name" value="BCTRLSENSOR"/>
</dbReference>
<dbReference type="InterPro" id="IPR004358">
    <property type="entry name" value="Sig_transdc_His_kin-like_C"/>
</dbReference>
<comment type="caution">
    <text evidence="15">The sequence shown here is derived from an EMBL/GenBank/DDBJ whole genome shotgun (WGS) entry which is preliminary data.</text>
</comment>
<dbReference type="InterPro" id="IPR036890">
    <property type="entry name" value="HATPase_C_sf"/>
</dbReference>
<evidence type="ECO:0000256" key="9">
    <source>
        <dbReference type="ARBA" id="ARBA00022989"/>
    </source>
</evidence>
<evidence type="ECO:0000256" key="2">
    <source>
        <dbReference type="ARBA" id="ARBA00004651"/>
    </source>
</evidence>
<evidence type="ECO:0000256" key="11">
    <source>
        <dbReference type="ARBA" id="ARBA00023136"/>
    </source>
</evidence>
<evidence type="ECO:0000256" key="8">
    <source>
        <dbReference type="ARBA" id="ARBA00022777"/>
    </source>
</evidence>
<sequence length="758" mass="84385">MLIAKLWSNYSFRTKLSILIVSCVVLPTILVIHNILNLAEKHLVQRMQDTLQQSLGILEWQVKQVEQFHAHIAISLAEIVGNTNIDLNDPVAVDQQSDILQEIINNPIKISFECSFYILTDAQGKTIAQNIQILKDDFDRYPQLPSQEEAPPSLVYRAVAQPKKIEMGTLPIVNYALQQGKILSGLELLNYDLLQHLGIDRQADIGERFQKIQGLPINKQPVSAGIYNINKGKIGLGIIVVYPIKREGKVIGSTIVGTLLNRNYQIVDTVRKISGATTVTIFAKDWRVSTNVPYPDEKTRAIGTRAASEVAEAVLDREQIFLGNTNIAGQNYMTAYAPIYNYEHQLNIPTKPIGMYSVADSEVQVREVLMKLALTGYTVGISILILAVGVGLIAAKTFSYPLRRLTEFAQQVAQGKQGVRLKLSNRRDEIGILTRELNQMATSIEQNLIKLVASEAAIKEAEINRRHLAQEKATQLEATLQKLYSTQSQLIQTEKMSSLGHLVAGISHEINNPVNFIHGNLNHASESVISLIELIDLYRKLYPQPRPEIESKVEEIDLEFMIKDLPKMLDSMQMGSQRIRKIVSSLRNFSRHDEAEIKPVDIHSGIDSTLLILQHLLKANGEDPEIQVIKQYGELPLVKCYASAINQVFMNIISNGIDALRDAQKNCADWNKEPIIIIRTLVNDDRNLVVSIADNGLGMEQSVIDKIFDPFFTTKLVGKGTGLGLSISYAIVVEKHGGKLSCVSAIGEGTKFAIEIPL</sequence>
<dbReference type="Proteomes" id="UP000226442">
    <property type="component" value="Unassembled WGS sequence"/>
</dbReference>
<dbReference type="InterPro" id="IPR005467">
    <property type="entry name" value="His_kinase_dom"/>
</dbReference>
<dbReference type="Pfam" id="PF17202">
    <property type="entry name" value="sCache_3_3"/>
    <property type="match status" value="1"/>
</dbReference>
<dbReference type="Gene3D" id="1.10.287.130">
    <property type="match status" value="1"/>
</dbReference>
<keyword evidence="10" id="KW-0902">Two-component regulatory system</keyword>
<organism evidence="15 16">
    <name type="scientific">Tychonema bourrellyi FEM_GT703</name>
    <dbReference type="NCBI Taxonomy" id="2040638"/>
    <lineage>
        <taxon>Bacteria</taxon>
        <taxon>Bacillati</taxon>
        <taxon>Cyanobacteriota</taxon>
        <taxon>Cyanophyceae</taxon>
        <taxon>Oscillatoriophycideae</taxon>
        <taxon>Oscillatoriales</taxon>
        <taxon>Microcoleaceae</taxon>
        <taxon>Tychonema</taxon>
    </lineage>
</organism>
<keyword evidence="9 12" id="KW-1133">Transmembrane helix</keyword>
<comment type="subcellular location">
    <subcellularLocation>
        <location evidence="2">Cell membrane</location>
        <topology evidence="2">Multi-pass membrane protein</topology>
    </subcellularLocation>
</comment>
<dbReference type="SMART" id="SM00388">
    <property type="entry name" value="HisKA"/>
    <property type="match status" value="1"/>
</dbReference>
<evidence type="ECO:0000259" key="14">
    <source>
        <dbReference type="PROSITE" id="PS50885"/>
    </source>
</evidence>
<keyword evidence="6" id="KW-0808">Transferase</keyword>
<dbReference type="PANTHER" id="PTHR43065">
    <property type="entry name" value="SENSOR HISTIDINE KINASE"/>
    <property type="match status" value="1"/>
</dbReference>
<feature type="domain" description="HAMP" evidence="14">
    <location>
        <begin position="396"/>
        <end position="449"/>
    </location>
</feature>
<evidence type="ECO:0000313" key="15">
    <source>
        <dbReference type="EMBL" id="PHX55114.1"/>
    </source>
</evidence>
<reference evidence="15" key="1">
    <citation type="submission" date="2017-10" db="EMBL/GenBank/DDBJ databases">
        <title>Draft genome sequence of the planktic cyanobacteria Tychonema bourrellyi isolated from alpine lentic freshwater.</title>
        <authorList>
            <person name="Tett A."/>
            <person name="Armanini F."/>
            <person name="Asnicar F."/>
            <person name="Boscaini A."/>
            <person name="Pasolli E."/>
            <person name="Zolfo M."/>
            <person name="Donati C."/>
            <person name="Salmaso N."/>
            <person name="Segata N."/>
        </authorList>
    </citation>
    <scope>NUCLEOTIDE SEQUENCE</scope>
    <source>
        <strain evidence="15">FEM_GT703</strain>
    </source>
</reference>
<keyword evidence="8" id="KW-0418">Kinase</keyword>
<evidence type="ECO:0000313" key="16">
    <source>
        <dbReference type="Proteomes" id="UP000226442"/>
    </source>
</evidence>
<dbReference type="GO" id="GO:0005886">
    <property type="term" value="C:plasma membrane"/>
    <property type="evidence" value="ECO:0007669"/>
    <property type="project" value="UniProtKB-SubCell"/>
</dbReference>
<dbReference type="InterPro" id="IPR003594">
    <property type="entry name" value="HATPase_dom"/>
</dbReference>
<dbReference type="SUPFAM" id="SSF47384">
    <property type="entry name" value="Homodimeric domain of signal transducing histidine kinase"/>
    <property type="match status" value="1"/>
</dbReference>
<evidence type="ECO:0000256" key="3">
    <source>
        <dbReference type="ARBA" id="ARBA00012438"/>
    </source>
</evidence>
<dbReference type="OrthoDB" id="9772100at2"/>
<dbReference type="AlphaFoldDB" id="A0A2G4F021"/>
<dbReference type="EC" id="2.7.13.3" evidence="3"/>
<accession>A0A2G4F021</accession>
<dbReference type="SUPFAM" id="SSF55874">
    <property type="entry name" value="ATPase domain of HSP90 chaperone/DNA topoisomerase II/histidine kinase"/>
    <property type="match status" value="1"/>
</dbReference>
<keyword evidence="11 12" id="KW-0472">Membrane</keyword>
<dbReference type="InterPro" id="IPR029151">
    <property type="entry name" value="Sensor-like_sf"/>
</dbReference>
<dbReference type="EMBL" id="NXIB02000065">
    <property type="protein sequence ID" value="PHX55114.1"/>
    <property type="molecule type" value="Genomic_DNA"/>
</dbReference>
<keyword evidence="5" id="KW-0597">Phosphoprotein</keyword>
<evidence type="ECO:0000256" key="4">
    <source>
        <dbReference type="ARBA" id="ARBA00022475"/>
    </source>
</evidence>
<dbReference type="Pfam" id="PF02518">
    <property type="entry name" value="HATPase_c"/>
    <property type="match status" value="1"/>
</dbReference>
<evidence type="ECO:0000256" key="5">
    <source>
        <dbReference type="ARBA" id="ARBA00022553"/>
    </source>
</evidence>
<dbReference type="SMART" id="SM00387">
    <property type="entry name" value="HATPase_c"/>
    <property type="match status" value="1"/>
</dbReference>
<dbReference type="InterPro" id="IPR003661">
    <property type="entry name" value="HisK_dim/P_dom"/>
</dbReference>